<evidence type="ECO:0000313" key="2">
    <source>
        <dbReference type="EMBL" id="MPM37919.1"/>
    </source>
</evidence>
<organism evidence="2">
    <name type="scientific">bioreactor metagenome</name>
    <dbReference type="NCBI Taxonomy" id="1076179"/>
    <lineage>
        <taxon>unclassified sequences</taxon>
        <taxon>metagenomes</taxon>
        <taxon>ecological metagenomes</taxon>
    </lineage>
</organism>
<name>A0A644ZB32_9ZZZZ</name>
<accession>A0A644ZB32</accession>
<evidence type="ECO:0000259" key="1">
    <source>
        <dbReference type="Pfam" id="PF07992"/>
    </source>
</evidence>
<dbReference type="SUPFAM" id="SSF51905">
    <property type="entry name" value="FAD/NAD(P)-binding domain"/>
    <property type="match status" value="2"/>
</dbReference>
<protein>
    <recommendedName>
        <fullName evidence="1">FAD/NAD(P)-binding domain-containing protein</fullName>
    </recommendedName>
</protein>
<feature type="domain" description="FAD/NAD(P)-binding" evidence="1">
    <location>
        <begin position="5"/>
        <end position="131"/>
    </location>
</feature>
<sequence>MVKTFLILGAGTGGTMMANHLVKRLNADEWKVVLVDRDEAHYYQPGFLFVPFGYLKPEAVVKPKKKFVPANVEFILSDIELIEPDQNKVTLTAGNRVINYDQLLIATGTDIHPEEIEGMLDGGGWQKNVFDFYTYKGAVALHDFLSKFEGGRVVINIAEMPIKCPVAPLEFAFLADYYFQQRGIRNKVDLIYTTPLAGAFTKPRAAAVLGDFLGRKGINVEPDFAISGVDAGKNIVSSYDGREIAYDLLVTVPTNMGDPVIERSGMGDDLNFVPTNKHTLQSQKWQNVWVIGDATNVPASKAGATIHFESETLLNNILRSIRGENLEETYDGHVSCFIESGFNKGMLIDFSYDVEPLPGMYPIPGIGPLPLLKESWFNHLGKLSFKWMYWNLMLHGLSVPLPSKFSMAGKRP</sequence>
<dbReference type="GO" id="GO:0016491">
    <property type="term" value="F:oxidoreductase activity"/>
    <property type="evidence" value="ECO:0007669"/>
    <property type="project" value="InterPro"/>
</dbReference>
<dbReference type="AlphaFoldDB" id="A0A644ZB32"/>
<proteinExistence type="predicted"/>
<dbReference type="Pfam" id="PF07992">
    <property type="entry name" value="Pyr_redox_2"/>
    <property type="match status" value="1"/>
</dbReference>
<dbReference type="InterPro" id="IPR023753">
    <property type="entry name" value="FAD/NAD-binding_dom"/>
</dbReference>
<gene>
    <name evidence="2" type="ORF">SDC9_84540</name>
</gene>
<reference evidence="2" key="1">
    <citation type="submission" date="2019-08" db="EMBL/GenBank/DDBJ databases">
        <authorList>
            <person name="Kucharzyk K."/>
            <person name="Murdoch R.W."/>
            <person name="Higgins S."/>
            <person name="Loffler F."/>
        </authorList>
    </citation>
    <scope>NUCLEOTIDE SEQUENCE</scope>
</reference>
<dbReference type="Gene3D" id="3.50.50.60">
    <property type="entry name" value="FAD/NAD(P)-binding domain"/>
    <property type="match status" value="2"/>
</dbReference>
<dbReference type="InterPro" id="IPR052541">
    <property type="entry name" value="SQRD"/>
</dbReference>
<dbReference type="InterPro" id="IPR036188">
    <property type="entry name" value="FAD/NAD-bd_sf"/>
</dbReference>
<dbReference type="EMBL" id="VSSQ01008112">
    <property type="protein sequence ID" value="MPM37919.1"/>
    <property type="molecule type" value="Genomic_DNA"/>
</dbReference>
<dbReference type="PANTHER" id="PTHR43755">
    <property type="match status" value="1"/>
</dbReference>
<comment type="caution">
    <text evidence="2">The sequence shown here is derived from an EMBL/GenBank/DDBJ whole genome shotgun (WGS) entry which is preliminary data.</text>
</comment>
<dbReference type="PANTHER" id="PTHR43755:SF1">
    <property type="entry name" value="FAD-DEPENDENT PYRIDINE NUCLEOTIDE-DISULPHIDE OXIDOREDUCTASE"/>
    <property type="match status" value="1"/>
</dbReference>